<keyword evidence="3" id="KW-1185">Reference proteome</keyword>
<dbReference type="EMBL" id="CAJNIZ010014582">
    <property type="protein sequence ID" value="CAE7363865.1"/>
    <property type="molecule type" value="Genomic_DNA"/>
</dbReference>
<reference evidence="2" key="1">
    <citation type="submission" date="2021-02" db="EMBL/GenBank/DDBJ databases">
        <authorList>
            <person name="Dougan E. K."/>
            <person name="Rhodes N."/>
            <person name="Thang M."/>
            <person name="Chan C."/>
        </authorList>
    </citation>
    <scope>NUCLEOTIDE SEQUENCE</scope>
</reference>
<sequence>MKEPSKKMDAAAEVETWSVEMEEDPRDGTTGAAGFAESLTRETLGSSIPDSTDPMFFKKWPGETEEQNTQRLLGLELHKSCAEEASFDFDMDCEERCHGSVAFGGVDDQPLLRTDNSLG</sequence>
<feature type="region of interest" description="Disordered" evidence="1">
    <location>
        <begin position="1"/>
        <end position="64"/>
    </location>
</feature>
<evidence type="ECO:0000313" key="2">
    <source>
        <dbReference type="EMBL" id="CAE7363865.1"/>
    </source>
</evidence>
<evidence type="ECO:0000313" key="3">
    <source>
        <dbReference type="Proteomes" id="UP000649617"/>
    </source>
</evidence>
<evidence type="ECO:0000256" key="1">
    <source>
        <dbReference type="SAM" id="MobiDB-lite"/>
    </source>
</evidence>
<comment type="caution">
    <text evidence="2">The sequence shown here is derived from an EMBL/GenBank/DDBJ whole genome shotgun (WGS) entry which is preliminary data.</text>
</comment>
<accession>A0A812QBX9</accession>
<dbReference type="Proteomes" id="UP000649617">
    <property type="component" value="Unassembled WGS sequence"/>
</dbReference>
<gene>
    <name evidence="2" type="ORF">SPIL2461_LOCUS8751</name>
</gene>
<protein>
    <submittedName>
        <fullName evidence="2">Uncharacterized protein</fullName>
    </submittedName>
</protein>
<organism evidence="2 3">
    <name type="scientific">Symbiodinium pilosum</name>
    <name type="common">Dinoflagellate</name>
    <dbReference type="NCBI Taxonomy" id="2952"/>
    <lineage>
        <taxon>Eukaryota</taxon>
        <taxon>Sar</taxon>
        <taxon>Alveolata</taxon>
        <taxon>Dinophyceae</taxon>
        <taxon>Suessiales</taxon>
        <taxon>Symbiodiniaceae</taxon>
        <taxon>Symbiodinium</taxon>
    </lineage>
</organism>
<name>A0A812QBX9_SYMPI</name>
<proteinExistence type="predicted"/>
<feature type="compositionally biased region" description="Basic and acidic residues" evidence="1">
    <location>
        <begin position="1"/>
        <end position="10"/>
    </location>
</feature>
<dbReference type="AlphaFoldDB" id="A0A812QBX9"/>
<feature type="compositionally biased region" description="Polar residues" evidence="1">
    <location>
        <begin position="41"/>
        <end position="50"/>
    </location>
</feature>
<feature type="non-terminal residue" evidence="2">
    <location>
        <position position="1"/>
    </location>
</feature>